<evidence type="ECO:0000256" key="2">
    <source>
        <dbReference type="ARBA" id="ARBA00022814"/>
    </source>
</evidence>
<dbReference type="RefSeq" id="WP_013386634.1">
    <property type="nucleotide sequence ID" value="NC_014632.1"/>
</dbReference>
<dbReference type="InterPro" id="IPR001062">
    <property type="entry name" value="Transcrpt_antiterm_NusG"/>
</dbReference>
<dbReference type="CDD" id="cd09891">
    <property type="entry name" value="NGN_Bact_1"/>
    <property type="match status" value="1"/>
</dbReference>
<dbReference type="InterPro" id="IPR015869">
    <property type="entry name" value="Transcrpt_antiterm_NusG_bac_CS"/>
</dbReference>
<dbReference type="HAMAP" id="MF_00948">
    <property type="entry name" value="NusG"/>
    <property type="match status" value="1"/>
</dbReference>
<dbReference type="GO" id="GO:0031564">
    <property type="term" value="P:transcription antitermination"/>
    <property type="evidence" value="ECO:0007669"/>
    <property type="project" value="UniProtKB-UniRule"/>
</dbReference>
<evidence type="ECO:0000256" key="4">
    <source>
        <dbReference type="ARBA" id="ARBA00023163"/>
    </source>
</evidence>
<sequence length="198" mass="22347">MEKAIVKKWFMIHTYSGYEKKVKTDLEQKIETLEKGEIVTRILVPEEESVELRRGKKKVVARKLFPGYVMVEMIVTREESADGINFKVDSDAWYIIRNTNGVTGFVGVGSDPIPMEDEEVENIFRVIGLNDGDDKEVKETVQINFSVGDYVELLEGGLSGHGGKVAEIDMEHKRVKVMVEMFGRMTPVEVGFDGVKKA</sequence>
<evidence type="ECO:0000256" key="5">
    <source>
        <dbReference type="HAMAP-Rule" id="MF_00948"/>
    </source>
</evidence>
<dbReference type="SMART" id="SM00738">
    <property type="entry name" value="NGN"/>
    <property type="match status" value="1"/>
</dbReference>
<protein>
    <recommendedName>
        <fullName evidence="5 6">Transcription termination/antitermination protein NusG</fullName>
    </recommendedName>
</protein>
<dbReference type="SUPFAM" id="SSF50104">
    <property type="entry name" value="Translation proteins SH3-like domain"/>
    <property type="match status" value="1"/>
</dbReference>
<dbReference type="HOGENOM" id="CLU_067287_1_1_0"/>
<dbReference type="GO" id="GO:0006353">
    <property type="term" value="P:DNA-templated transcription termination"/>
    <property type="evidence" value="ECO:0007669"/>
    <property type="project" value="UniProtKB-UniRule"/>
</dbReference>
<keyword evidence="10" id="KW-1185">Reference proteome</keyword>
<dbReference type="Gene3D" id="2.30.30.30">
    <property type="match status" value="1"/>
</dbReference>
<evidence type="ECO:0000313" key="10">
    <source>
        <dbReference type="Proteomes" id="UP000006875"/>
    </source>
</evidence>
<dbReference type="GO" id="GO:0005829">
    <property type="term" value="C:cytosol"/>
    <property type="evidence" value="ECO:0007669"/>
    <property type="project" value="TreeGrafter"/>
</dbReference>
<keyword evidence="3 5" id="KW-0805">Transcription regulation</keyword>
<dbReference type="SUPFAM" id="SSF82679">
    <property type="entry name" value="N-utilization substance G protein NusG, N-terminal domain"/>
    <property type="match status" value="1"/>
</dbReference>
<dbReference type="GO" id="GO:0032784">
    <property type="term" value="P:regulation of DNA-templated transcription elongation"/>
    <property type="evidence" value="ECO:0007669"/>
    <property type="project" value="InterPro"/>
</dbReference>
<comment type="function">
    <text evidence="5 7">Participates in transcription elongation, termination and antitermination.</text>
</comment>
<dbReference type="AlphaFoldDB" id="E3H7K9"/>
<comment type="similarity">
    <text evidence="5 7">Belongs to the NusG family.</text>
</comment>
<keyword evidence="2 5" id="KW-0889">Transcription antitermination</keyword>
<dbReference type="eggNOG" id="COG0250">
    <property type="taxonomic scope" value="Bacteria"/>
</dbReference>
<dbReference type="KEGG" id="ipo:Ilyop_0174"/>
<keyword evidence="1 5" id="KW-0806">Transcription termination</keyword>
<dbReference type="Gene3D" id="3.30.70.940">
    <property type="entry name" value="NusG, N-terminal domain"/>
    <property type="match status" value="1"/>
</dbReference>
<dbReference type="PRINTS" id="PR00338">
    <property type="entry name" value="NUSGTNSCPFCT"/>
</dbReference>
<dbReference type="InterPro" id="IPR047050">
    <property type="entry name" value="NGN"/>
</dbReference>
<dbReference type="STRING" id="572544.Ilyop_0174"/>
<dbReference type="InterPro" id="IPR014722">
    <property type="entry name" value="Rib_uL2_dom2"/>
</dbReference>
<dbReference type="EMBL" id="CP002281">
    <property type="protein sequence ID" value="ADO81963.1"/>
    <property type="molecule type" value="Genomic_DNA"/>
</dbReference>
<evidence type="ECO:0000256" key="1">
    <source>
        <dbReference type="ARBA" id="ARBA00022472"/>
    </source>
</evidence>
<dbReference type="PANTHER" id="PTHR30265:SF2">
    <property type="entry name" value="TRANSCRIPTION TERMINATION_ANTITERMINATION PROTEIN NUSG"/>
    <property type="match status" value="1"/>
</dbReference>
<dbReference type="Pfam" id="PF02357">
    <property type="entry name" value="NusG"/>
    <property type="match status" value="1"/>
</dbReference>
<dbReference type="PANTHER" id="PTHR30265">
    <property type="entry name" value="RHO-INTERACTING TRANSCRIPTION TERMINATION FACTOR NUSG"/>
    <property type="match status" value="1"/>
</dbReference>
<dbReference type="GO" id="GO:0006354">
    <property type="term" value="P:DNA-templated transcription elongation"/>
    <property type="evidence" value="ECO:0007669"/>
    <property type="project" value="UniProtKB-UniRule"/>
</dbReference>
<evidence type="ECO:0000256" key="7">
    <source>
        <dbReference type="RuleBase" id="RU000538"/>
    </source>
</evidence>
<dbReference type="OrthoDB" id="9809075at2"/>
<gene>
    <name evidence="5" type="primary">nusG</name>
    <name evidence="9" type="ordered locus">Ilyop_0174</name>
</gene>
<dbReference type="InterPro" id="IPR043425">
    <property type="entry name" value="NusG-like"/>
</dbReference>
<dbReference type="CDD" id="cd06091">
    <property type="entry name" value="KOW_NusG"/>
    <property type="match status" value="1"/>
</dbReference>
<dbReference type="NCBIfam" id="TIGR00922">
    <property type="entry name" value="nusG"/>
    <property type="match status" value="1"/>
</dbReference>
<evidence type="ECO:0000259" key="8">
    <source>
        <dbReference type="SMART" id="SM00738"/>
    </source>
</evidence>
<feature type="domain" description="NusG-like N-terminal" evidence="8">
    <location>
        <begin position="6"/>
        <end position="127"/>
    </location>
</feature>
<name>E3H7K9_ILYPC</name>
<accession>E3H7K9</accession>
<dbReference type="PROSITE" id="PS01014">
    <property type="entry name" value="NUSG"/>
    <property type="match status" value="1"/>
</dbReference>
<proteinExistence type="inferred from homology"/>
<evidence type="ECO:0000313" key="9">
    <source>
        <dbReference type="EMBL" id="ADO81963.1"/>
    </source>
</evidence>
<dbReference type="InterPro" id="IPR006645">
    <property type="entry name" value="NGN-like_dom"/>
</dbReference>
<dbReference type="InterPro" id="IPR008991">
    <property type="entry name" value="Translation_prot_SH3-like_sf"/>
</dbReference>
<reference evidence="9 10" key="1">
    <citation type="journal article" date="2010" name="Stand. Genomic Sci.">
        <title>Complete genome sequence of Ilyobacter polytropus type strain (CuHbu1).</title>
        <authorList>
            <person name="Sikorski J."/>
            <person name="Chertkov O."/>
            <person name="Lapidus A."/>
            <person name="Nolan M."/>
            <person name="Lucas S."/>
            <person name="Del Rio T.G."/>
            <person name="Tice H."/>
            <person name="Cheng J.F."/>
            <person name="Tapia R."/>
            <person name="Han C."/>
            <person name="Goodwin L."/>
            <person name="Pitluck S."/>
            <person name="Liolios K."/>
            <person name="Ivanova N."/>
            <person name="Mavromatis K."/>
            <person name="Mikhailova N."/>
            <person name="Pati A."/>
            <person name="Chen A."/>
            <person name="Palaniappan K."/>
            <person name="Land M."/>
            <person name="Hauser L."/>
            <person name="Chang Y.J."/>
            <person name="Jeffries C.D."/>
            <person name="Brambilla E."/>
            <person name="Yasawong M."/>
            <person name="Rohde M."/>
            <person name="Pukall R."/>
            <person name="Spring S."/>
            <person name="Goker M."/>
            <person name="Woyke T."/>
            <person name="Bristow J."/>
            <person name="Eisen J.A."/>
            <person name="Markowitz V."/>
            <person name="Hugenholtz P."/>
            <person name="Kyrpides N.C."/>
            <person name="Klenk H.P."/>
        </authorList>
    </citation>
    <scope>NUCLEOTIDE SEQUENCE [LARGE SCALE GENOMIC DNA]</scope>
    <source>
        <strain evidence="10">ATCC 51220 / DSM 2926 / LMG 16218 / CuHBu1</strain>
    </source>
</reference>
<organism evidence="9 10">
    <name type="scientific">Ilyobacter polytropus (strain ATCC 51220 / DSM 2926 / LMG 16218 / CuHBu1)</name>
    <dbReference type="NCBI Taxonomy" id="572544"/>
    <lineage>
        <taxon>Bacteria</taxon>
        <taxon>Fusobacteriati</taxon>
        <taxon>Fusobacteriota</taxon>
        <taxon>Fusobacteriia</taxon>
        <taxon>Fusobacteriales</taxon>
        <taxon>Fusobacteriaceae</taxon>
        <taxon>Ilyobacter</taxon>
    </lineage>
</organism>
<dbReference type="Proteomes" id="UP000006875">
    <property type="component" value="Chromosome"/>
</dbReference>
<dbReference type="InterPro" id="IPR036735">
    <property type="entry name" value="NGN_dom_sf"/>
</dbReference>
<evidence type="ECO:0000256" key="6">
    <source>
        <dbReference type="NCBIfam" id="TIGR00922"/>
    </source>
</evidence>
<keyword evidence="4 5" id="KW-0804">Transcription</keyword>
<evidence type="ECO:0000256" key="3">
    <source>
        <dbReference type="ARBA" id="ARBA00023015"/>
    </source>
</evidence>